<keyword evidence="1" id="KW-1133">Transmembrane helix</keyword>
<feature type="transmembrane region" description="Helical" evidence="1">
    <location>
        <begin position="30"/>
        <end position="47"/>
    </location>
</feature>
<feature type="transmembrane region" description="Helical" evidence="1">
    <location>
        <begin position="5"/>
        <end position="24"/>
    </location>
</feature>
<dbReference type="EMBL" id="VSSQ01000667">
    <property type="protein sequence ID" value="MPL99450.1"/>
    <property type="molecule type" value="Genomic_DNA"/>
</dbReference>
<gene>
    <name evidence="2" type="ORF">SDC9_45668</name>
</gene>
<feature type="transmembrane region" description="Helical" evidence="1">
    <location>
        <begin position="59"/>
        <end position="76"/>
    </location>
</feature>
<evidence type="ECO:0000256" key="1">
    <source>
        <dbReference type="SAM" id="Phobius"/>
    </source>
</evidence>
<keyword evidence="1" id="KW-0472">Membrane</keyword>
<dbReference type="AlphaFoldDB" id="A0A644W7J7"/>
<sequence length="108" mass="11659">MNKTIAGIIAGTIAGIIDLVPMIIQNLTWDANLAAFSMWFAAGILTAHNDMKVHPLMKGLITAFLCLLPSAFIIGWTMPESLIGVFGMTIILGLLIGWLANKLQKHKA</sequence>
<accession>A0A644W7J7</accession>
<name>A0A644W7J7_9ZZZZ</name>
<evidence type="ECO:0008006" key="3">
    <source>
        <dbReference type="Google" id="ProtNLM"/>
    </source>
</evidence>
<feature type="transmembrane region" description="Helical" evidence="1">
    <location>
        <begin position="82"/>
        <end position="100"/>
    </location>
</feature>
<comment type="caution">
    <text evidence="2">The sequence shown here is derived from an EMBL/GenBank/DDBJ whole genome shotgun (WGS) entry which is preliminary data.</text>
</comment>
<organism evidence="2">
    <name type="scientific">bioreactor metagenome</name>
    <dbReference type="NCBI Taxonomy" id="1076179"/>
    <lineage>
        <taxon>unclassified sequences</taxon>
        <taxon>metagenomes</taxon>
        <taxon>ecological metagenomes</taxon>
    </lineage>
</organism>
<protein>
    <recommendedName>
        <fullName evidence="3">DUF1097 domain-containing protein</fullName>
    </recommendedName>
</protein>
<reference evidence="2" key="1">
    <citation type="submission" date="2019-08" db="EMBL/GenBank/DDBJ databases">
        <authorList>
            <person name="Kucharzyk K."/>
            <person name="Murdoch R.W."/>
            <person name="Higgins S."/>
            <person name="Loffler F."/>
        </authorList>
    </citation>
    <scope>NUCLEOTIDE SEQUENCE</scope>
</reference>
<keyword evidence="1" id="KW-0812">Transmembrane</keyword>
<evidence type="ECO:0000313" key="2">
    <source>
        <dbReference type="EMBL" id="MPL99450.1"/>
    </source>
</evidence>
<proteinExistence type="predicted"/>